<dbReference type="Gene3D" id="1.25.40.10">
    <property type="entry name" value="Tetratricopeptide repeat domain"/>
    <property type="match status" value="5"/>
</dbReference>
<feature type="repeat" description="TPR" evidence="3">
    <location>
        <begin position="469"/>
        <end position="502"/>
    </location>
</feature>
<feature type="region of interest" description="Disordered" evidence="4">
    <location>
        <begin position="55"/>
        <end position="86"/>
    </location>
</feature>
<dbReference type="PROSITE" id="PS50076">
    <property type="entry name" value="DNAJ_2"/>
    <property type="match status" value="1"/>
</dbReference>
<dbReference type="InterPro" id="IPR001623">
    <property type="entry name" value="DnaJ_domain"/>
</dbReference>
<dbReference type="InterPro" id="IPR011990">
    <property type="entry name" value="TPR-like_helical_dom_sf"/>
</dbReference>
<dbReference type="Pfam" id="PF13174">
    <property type="entry name" value="TPR_6"/>
    <property type="match status" value="1"/>
</dbReference>
<dbReference type="CDD" id="cd06257">
    <property type="entry name" value="DnaJ"/>
    <property type="match status" value="1"/>
</dbReference>
<evidence type="ECO:0000256" key="3">
    <source>
        <dbReference type="PROSITE-ProRule" id="PRU00339"/>
    </source>
</evidence>
<organism evidence="6 7">
    <name type="scientific">Saccharibacillus brassicae</name>
    <dbReference type="NCBI Taxonomy" id="2583377"/>
    <lineage>
        <taxon>Bacteria</taxon>
        <taxon>Bacillati</taxon>
        <taxon>Bacillota</taxon>
        <taxon>Bacilli</taxon>
        <taxon>Bacillales</taxon>
        <taxon>Paenibacillaceae</taxon>
        <taxon>Saccharibacillus</taxon>
    </lineage>
</organism>
<accession>A0A4Y6UZ14</accession>
<dbReference type="InterPro" id="IPR019734">
    <property type="entry name" value="TPR_rpt"/>
</dbReference>
<keyword evidence="7" id="KW-1185">Reference proteome</keyword>
<dbReference type="RefSeq" id="WP_141449520.1">
    <property type="nucleotide sequence ID" value="NZ_CP041217.1"/>
</dbReference>
<proteinExistence type="predicted"/>
<evidence type="ECO:0000313" key="7">
    <source>
        <dbReference type="Proteomes" id="UP000316968"/>
    </source>
</evidence>
<sequence>MNIWATLGIEPTTEIKRIKRAYARKLKECHPEENPDGFQQLRQSYEAALEEAKLLAEPDAKPDLSERERERLRSPEPSAAQPGPESPVTLFMLRCKSTYADIAKRIEPDIWQELLDDELFWPIETRERIGQELFGFLLGHPFLPKQVLHLLDGHFEWTLSERRLQDQYGQAEVSLLLERFNTFWELRYDRLETDEPYDYDAFLRFREQAHYALVLNDLELAEKALKGAAQLNNREPDCLRLIALFYLRQDQAESALQVLDQWLKEEPHEPEVRLMRGDARLRRQEWAEALAEYEALLELLPGSIHALSGIAACREALGQSWEAKKAYEELCARYPEDLDAQIRLLMLNDKLAGDMKTEDGTELRSLHTLAELYLDTGRERECAELLLETERAQDLGADLNFLLGKALGKLERYPESEERLNRAVQSTEDQPLKQADILKLRGLIRIALERFDDARSDLKRVLTLKPSDPEALYRFGESLRMQGQYEEALQLLNHALELSAQWYYHSARGDCFYSLKRYPEALLDYLRVIQYDRTLTEAWFRAGYCFLRIGDYAHALEYLGEAKGRGFPEAIDLLIAEVHFRAGDFDRAASIVERYNDERPNDYYGRVIEGDLYRAEGKNEEALERYLGAARIAPGEYLPIRLVSEMLLRLDRPGDTEKSLTLLAEHYPKRGWAYLQLIRLLALQERWEEAESAIVRYTDRIDANEQEPLVLLYGGYILFRLAEYEQAAEFFEAACKVGLRREAEEYLIRCCSALGRYEQAEALIAEALAADPDRPQLAEIGRVLERRSARKWKLLRRPREIELPAPAKPPVLPETSGEPLPDIHGF</sequence>
<evidence type="ECO:0000256" key="1">
    <source>
        <dbReference type="ARBA" id="ARBA00022705"/>
    </source>
</evidence>
<dbReference type="AlphaFoldDB" id="A0A4Y6UZ14"/>
<dbReference type="Proteomes" id="UP000316968">
    <property type="component" value="Chromosome"/>
</dbReference>
<evidence type="ECO:0000256" key="4">
    <source>
        <dbReference type="SAM" id="MobiDB-lite"/>
    </source>
</evidence>
<name>A0A4Y6UZ14_SACBS</name>
<dbReference type="OrthoDB" id="9816462at2"/>
<dbReference type="SMART" id="SM00028">
    <property type="entry name" value="TPR"/>
    <property type="match status" value="10"/>
</dbReference>
<dbReference type="Gene3D" id="1.10.287.110">
    <property type="entry name" value="DnaJ domain"/>
    <property type="match status" value="1"/>
</dbReference>
<evidence type="ECO:0000256" key="2">
    <source>
        <dbReference type="ARBA" id="ARBA00023016"/>
    </source>
</evidence>
<dbReference type="PANTHER" id="PTHR12558">
    <property type="entry name" value="CELL DIVISION CYCLE 16,23,27"/>
    <property type="match status" value="1"/>
</dbReference>
<dbReference type="SUPFAM" id="SSF48452">
    <property type="entry name" value="TPR-like"/>
    <property type="match status" value="3"/>
</dbReference>
<evidence type="ECO:0000313" key="6">
    <source>
        <dbReference type="EMBL" id="QDH22983.1"/>
    </source>
</evidence>
<protein>
    <submittedName>
        <fullName evidence="6">Tetratricopeptide repeat protein</fullName>
    </submittedName>
</protein>
<dbReference type="Pfam" id="PF13432">
    <property type="entry name" value="TPR_16"/>
    <property type="match status" value="2"/>
</dbReference>
<dbReference type="EMBL" id="CP041217">
    <property type="protein sequence ID" value="QDH22983.1"/>
    <property type="molecule type" value="Genomic_DNA"/>
</dbReference>
<dbReference type="PANTHER" id="PTHR12558:SF13">
    <property type="entry name" value="CELL DIVISION CYCLE PROTEIN 27 HOMOLOG"/>
    <property type="match status" value="1"/>
</dbReference>
<feature type="repeat" description="TPR" evidence="3">
    <location>
        <begin position="435"/>
        <end position="468"/>
    </location>
</feature>
<evidence type="ECO:0000259" key="5">
    <source>
        <dbReference type="PROSITE" id="PS50076"/>
    </source>
</evidence>
<feature type="region of interest" description="Disordered" evidence="4">
    <location>
        <begin position="804"/>
        <end position="826"/>
    </location>
</feature>
<feature type="compositionally biased region" description="Basic and acidic residues" evidence="4">
    <location>
        <begin position="55"/>
        <end position="74"/>
    </location>
</feature>
<dbReference type="PROSITE" id="PS50005">
    <property type="entry name" value="TPR"/>
    <property type="match status" value="2"/>
</dbReference>
<keyword evidence="3" id="KW-0802">TPR repeat</keyword>
<dbReference type="KEGG" id="saca:FFV09_20270"/>
<feature type="domain" description="J" evidence="5">
    <location>
        <begin position="2"/>
        <end position="53"/>
    </location>
</feature>
<keyword evidence="2" id="KW-0346">Stress response</keyword>
<reference evidence="6 7" key="1">
    <citation type="submission" date="2019-06" db="EMBL/GenBank/DDBJ databases">
        <title>Saccharibacillus brassicae sp. nov., an endophytic bacterium isolated from Chinese cabbage seeds (Brassica pekinensis).</title>
        <authorList>
            <person name="Jiang L."/>
            <person name="Lee J."/>
            <person name="Kim S.W."/>
        </authorList>
    </citation>
    <scope>NUCLEOTIDE SEQUENCE [LARGE SCALE GENOMIC DNA]</scope>
    <source>
        <strain evidence="7">KCTC 43072 / ATSA2</strain>
    </source>
</reference>
<keyword evidence="1" id="KW-0235">DNA replication</keyword>
<dbReference type="InterPro" id="IPR036869">
    <property type="entry name" value="J_dom_sf"/>
</dbReference>
<dbReference type="GO" id="GO:0006260">
    <property type="term" value="P:DNA replication"/>
    <property type="evidence" value="ECO:0007669"/>
    <property type="project" value="UniProtKB-KW"/>
</dbReference>
<gene>
    <name evidence="6" type="ORF">FFV09_20270</name>
</gene>
<dbReference type="Pfam" id="PF14559">
    <property type="entry name" value="TPR_19"/>
    <property type="match status" value="2"/>
</dbReference>
<dbReference type="PROSITE" id="PS50293">
    <property type="entry name" value="TPR_REGION"/>
    <property type="match status" value="1"/>
</dbReference>
<dbReference type="SUPFAM" id="SSF46565">
    <property type="entry name" value="Chaperone J-domain"/>
    <property type="match status" value="1"/>
</dbReference>